<dbReference type="Pfam" id="PF14009">
    <property type="entry name" value="PADRE"/>
    <property type="match status" value="1"/>
</dbReference>
<gene>
    <name evidence="2" type="ORF">SI8410_06008676</name>
</gene>
<feature type="region of interest" description="Disordered" evidence="1">
    <location>
        <begin position="143"/>
        <end position="191"/>
    </location>
</feature>
<keyword evidence="3" id="KW-1185">Reference proteome</keyword>
<sequence>MGSCMSAGEGSRVVNVAPTAKVIGLSGDLREYSSPISVAEALAKDRAAACFLCSSDKLYCNDNIPAVDPEEPLQLGQIYFVLPLEKLREALSQGDMAALAVKAISALAAAAEADGRRRKIRVVAPPEGGWGEENEQEEINGFAGKNVRRPPPLAIQRKMKRSGSLKGKTSSYRRQRSSRVRLGTIPEFVSE</sequence>
<dbReference type="OrthoDB" id="689207at2759"/>
<dbReference type="Proteomes" id="UP000663760">
    <property type="component" value="Chromosome 6"/>
</dbReference>
<dbReference type="AlphaFoldDB" id="A0A7I8KK18"/>
<organism evidence="2 3">
    <name type="scientific">Spirodela intermedia</name>
    <name type="common">Intermediate duckweed</name>
    <dbReference type="NCBI Taxonomy" id="51605"/>
    <lineage>
        <taxon>Eukaryota</taxon>
        <taxon>Viridiplantae</taxon>
        <taxon>Streptophyta</taxon>
        <taxon>Embryophyta</taxon>
        <taxon>Tracheophyta</taxon>
        <taxon>Spermatophyta</taxon>
        <taxon>Magnoliopsida</taxon>
        <taxon>Liliopsida</taxon>
        <taxon>Araceae</taxon>
        <taxon>Lemnoideae</taxon>
        <taxon>Spirodela</taxon>
    </lineage>
</organism>
<dbReference type="PANTHER" id="PTHR33052">
    <property type="entry name" value="DUF4228 DOMAIN PROTEIN-RELATED"/>
    <property type="match status" value="1"/>
</dbReference>
<evidence type="ECO:0000256" key="1">
    <source>
        <dbReference type="SAM" id="MobiDB-lite"/>
    </source>
</evidence>
<name>A0A7I8KK18_SPIIN</name>
<reference evidence="2" key="1">
    <citation type="submission" date="2020-02" db="EMBL/GenBank/DDBJ databases">
        <authorList>
            <person name="Scholz U."/>
            <person name="Mascher M."/>
            <person name="Fiebig A."/>
        </authorList>
    </citation>
    <scope>NUCLEOTIDE SEQUENCE</scope>
</reference>
<dbReference type="InterPro" id="IPR025322">
    <property type="entry name" value="PADRE_dom"/>
</dbReference>
<evidence type="ECO:0000313" key="3">
    <source>
        <dbReference type="Proteomes" id="UP000663760"/>
    </source>
</evidence>
<proteinExistence type="predicted"/>
<dbReference type="EMBL" id="LR746269">
    <property type="protein sequence ID" value="CAA7398011.1"/>
    <property type="molecule type" value="Genomic_DNA"/>
</dbReference>
<accession>A0A7I8KK18</accession>
<protein>
    <submittedName>
        <fullName evidence="2">Uncharacterized protein</fullName>
    </submittedName>
</protein>
<evidence type="ECO:0000313" key="2">
    <source>
        <dbReference type="EMBL" id="CAA7398011.1"/>
    </source>
</evidence>